<evidence type="ECO:0000313" key="1">
    <source>
        <dbReference type="EMBL" id="OES43984.1"/>
    </source>
</evidence>
<dbReference type="Proteomes" id="UP000095658">
    <property type="component" value="Unassembled WGS sequence"/>
</dbReference>
<keyword evidence="2" id="KW-1185">Reference proteome</keyword>
<dbReference type="AlphaFoldDB" id="A0A1E7DLP8"/>
<sequence>MKTGLSAYTNQVYKKLHSIYPELQTEKMDIEHAYVNRRLDQNLPWKTVTHQAVENGCLIGIID</sequence>
<evidence type="ECO:0000313" key="2">
    <source>
        <dbReference type="Proteomes" id="UP000095658"/>
    </source>
</evidence>
<organism evidence="1 2">
    <name type="scientific">Domibacillus iocasae</name>
    <dbReference type="NCBI Taxonomy" id="1714016"/>
    <lineage>
        <taxon>Bacteria</taxon>
        <taxon>Bacillati</taxon>
        <taxon>Bacillota</taxon>
        <taxon>Bacilli</taxon>
        <taxon>Bacillales</taxon>
        <taxon>Bacillaceae</taxon>
        <taxon>Domibacillus</taxon>
    </lineage>
</organism>
<proteinExistence type="predicted"/>
<protein>
    <submittedName>
        <fullName evidence="1">Uncharacterized protein</fullName>
    </submittedName>
</protein>
<dbReference type="RefSeq" id="WP_069939761.1">
    <property type="nucleotide sequence ID" value="NZ_MAMP01000024.1"/>
</dbReference>
<reference evidence="1 2" key="1">
    <citation type="submission" date="2016-06" db="EMBL/GenBank/DDBJ databases">
        <title>Domibacillus iocasae genome sequencing.</title>
        <authorList>
            <person name="Verma A."/>
            <person name="Pal Y."/>
            <person name="Ojha A.K."/>
            <person name="Krishnamurthi S."/>
        </authorList>
    </citation>
    <scope>NUCLEOTIDE SEQUENCE [LARGE SCALE GENOMIC DNA]</scope>
    <source>
        <strain evidence="1 2">DSM 29979</strain>
    </source>
</reference>
<gene>
    <name evidence="1" type="ORF">BA724_12950</name>
</gene>
<name>A0A1E7DLP8_9BACI</name>
<accession>A0A1E7DLP8</accession>
<dbReference type="EMBL" id="MAMP01000024">
    <property type="protein sequence ID" value="OES43984.1"/>
    <property type="molecule type" value="Genomic_DNA"/>
</dbReference>
<comment type="caution">
    <text evidence="1">The sequence shown here is derived from an EMBL/GenBank/DDBJ whole genome shotgun (WGS) entry which is preliminary data.</text>
</comment>